<evidence type="ECO:0000256" key="2">
    <source>
        <dbReference type="ARBA" id="ARBA00006149"/>
    </source>
</evidence>
<evidence type="ECO:0000259" key="17">
    <source>
        <dbReference type="Pfam" id="PF05175"/>
    </source>
</evidence>
<comment type="catalytic activity">
    <reaction evidence="7">
        <text>L-lysyl-[histone] + S-adenosyl-L-methionine = N(6)-methyl-L-lysyl-[histone] + S-adenosyl-L-homocysteine + H(+)</text>
        <dbReference type="Rhea" id="RHEA:10024"/>
        <dbReference type="Rhea" id="RHEA-COMP:9845"/>
        <dbReference type="Rhea" id="RHEA-COMP:9846"/>
        <dbReference type="ChEBI" id="CHEBI:15378"/>
        <dbReference type="ChEBI" id="CHEBI:29969"/>
        <dbReference type="ChEBI" id="CHEBI:57856"/>
        <dbReference type="ChEBI" id="CHEBI:59789"/>
        <dbReference type="ChEBI" id="CHEBI:61929"/>
    </reaction>
    <physiologicalReaction direction="left-to-right" evidence="7">
        <dbReference type="Rhea" id="RHEA:10025"/>
    </physiologicalReaction>
</comment>
<comment type="similarity">
    <text evidence="2">Belongs to the eukaryotic/archaeal PrmC-related family.</text>
</comment>
<dbReference type="SUPFAM" id="SSF53335">
    <property type="entry name" value="S-adenosyl-L-methionine-dependent methyltransferases"/>
    <property type="match status" value="1"/>
</dbReference>
<evidence type="ECO:0000256" key="10">
    <source>
        <dbReference type="ARBA" id="ARBA00062344"/>
    </source>
</evidence>
<evidence type="ECO:0000313" key="19">
    <source>
        <dbReference type="Proteomes" id="UP000075883"/>
    </source>
</evidence>
<dbReference type="GO" id="GO:0036009">
    <property type="term" value="F:protein-glutamine N-methyltransferase activity"/>
    <property type="evidence" value="ECO:0007669"/>
    <property type="project" value="UniProtKB-ARBA"/>
</dbReference>
<dbReference type="Gene3D" id="3.40.50.150">
    <property type="entry name" value="Vaccinia Virus protein VP39"/>
    <property type="match status" value="1"/>
</dbReference>
<evidence type="ECO:0000256" key="3">
    <source>
        <dbReference type="ARBA" id="ARBA00022603"/>
    </source>
</evidence>
<keyword evidence="19" id="KW-1185">Reference proteome</keyword>
<organism evidence="18 19">
    <name type="scientific">Anopheles culicifacies</name>
    <dbReference type="NCBI Taxonomy" id="139723"/>
    <lineage>
        <taxon>Eukaryota</taxon>
        <taxon>Metazoa</taxon>
        <taxon>Ecdysozoa</taxon>
        <taxon>Arthropoda</taxon>
        <taxon>Hexapoda</taxon>
        <taxon>Insecta</taxon>
        <taxon>Pterygota</taxon>
        <taxon>Neoptera</taxon>
        <taxon>Endopterygota</taxon>
        <taxon>Diptera</taxon>
        <taxon>Nematocera</taxon>
        <taxon>Culicoidea</taxon>
        <taxon>Culicidae</taxon>
        <taxon>Anophelinae</taxon>
        <taxon>Anopheles</taxon>
        <taxon>culicifacies species complex</taxon>
    </lineage>
</organism>
<dbReference type="Proteomes" id="UP000075883">
    <property type="component" value="Unassembled WGS sequence"/>
</dbReference>
<dbReference type="GO" id="GO:0035657">
    <property type="term" value="C:eRF1 methyltransferase complex"/>
    <property type="evidence" value="ECO:0007669"/>
    <property type="project" value="TreeGrafter"/>
</dbReference>
<sequence>METPVYKFEPQDYDTVYEPSEDSFLLLDALEDELEAIKARTPSLCVEIGPGSGVLIVALEKHLPARTSHFVGVDINPNACRMTQKTCQLNGSSVDVVNMDLLAGIRPGCVDLLVFNPPYVPTQPTIDSLEEHIDEFHISGDDQNLVHAWAGGVDGRIVTDRVLADLNRILSPEGIFYLLLLKENKPVEVLKQLQRTNFRGSIIKERRIRGEHLYVLRIERTKKIDSDEVLHVQDRVRIARELRIVPADVRFRIFHLLLQEVRLVEEQYDRNTLEGGIVHDRIEDVA</sequence>
<evidence type="ECO:0000256" key="9">
    <source>
        <dbReference type="ARBA" id="ARBA00053180"/>
    </source>
</evidence>
<dbReference type="GO" id="GO:0005634">
    <property type="term" value="C:nucleus"/>
    <property type="evidence" value="ECO:0007669"/>
    <property type="project" value="UniProtKB-SubCell"/>
</dbReference>
<keyword evidence="5" id="KW-0949">S-adenosyl-L-methionine</keyword>
<dbReference type="GO" id="GO:0032259">
    <property type="term" value="P:methylation"/>
    <property type="evidence" value="ECO:0007669"/>
    <property type="project" value="UniProtKB-KW"/>
</dbReference>
<reference evidence="19" key="1">
    <citation type="submission" date="2013-09" db="EMBL/GenBank/DDBJ databases">
        <title>The Genome Sequence of Anopheles culicifacies species A.</title>
        <authorList>
            <consortium name="The Broad Institute Genomics Platform"/>
            <person name="Neafsey D.E."/>
            <person name="Besansky N."/>
            <person name="Howell P."/>
            <person name="Walton C."/>
            <person name="Young S.K."/>
            <person name="Zeng Q."/>
            <person name="Gargeya S."/>
            <person name="Fitzgerald M."/>
            <person name="Haas B."/>
            <person name="Abouelleil A."/>
            <person name="Allen A.W."/>
            <person name="Alvarado L."/>
            <person name="Arachchi H.M."/>
            <person name="Berlin A.M."/>
            <person name="Chapman S.B."/>
            <person name="Gainer-Dewar J."/>
            <person name="Goldberg J."/>
            <person name="Griggs A."/>
            <person name="Gujja S."/>
            <person name="Hansen M."/>
            <person name="Howarth C."/>
            <person name="Imamovic A."/>
            <person name="Ireland A."/>
            <person name="Larimer J."/>
            <person name="McCowan C."/>
            <person name="Murphy C."/>
            <person name="Pearson M."/>
            <person name="Poon T.W."/>
            <person name="Priest M."/>
            <person name="Roberts A."/>
            <person name="Saif S."/>
            <person name="Shea T."/>
            <person name="Sisk P."/>
            <person name="Sykes S."/>
            <person name="Wortman J."/>
            <person name="Nusbaum C."/>
            <person name="Birren B."/>
        </authorList>
    </citation>
    <scope>NUCLEOTIDE SEQUENCE [LARGE SCALE GENOMIC DNA]</scope>
    <source>
        <strain evidence="19">A-37</strain>
    </source>
</reference>
<evidence type="ECO:0000256" key="16">
    <source>
        <dbReference type="ARBA" id="ARBA00093667"/>
    </source>
</evidence>
<evidence type="ECO:0000256" key="4">
    <source>
        <dbReference type="ARBA" id="ARBA00022679"/>
    </source>
</evidence>
<dbReference type="InterPro" id="IPR004557">
    <property type="entry name" value="PrmC-related"/>
</dbReference>
<reference evidence="18" key="2">
    <citation type="submission" date="2020-05" db="UniProtKB">
        <authorList>
            <consortium name="EnsemblMetazoa"/>
        </authorList>
    </citation>
    <scope>IDENTIFICATION</scope>
    <source>
        <strain evidence="18">A-37</strain>
    </source>
</reference>
<evidence type="ECO:0000256" key="6">
    <source>
        <dbReference type="ARBA" id="ARBA00023242"/>
    </source>
</evidence>
<evidence type="ECO:0000256" key="1">
    <source>
        <dbReference type="ARBA" id="ARBA00004123"/>
    </source>
</evidence>
<dbReference type="VEuPathDB" id="VectorBase:ACUA024585"/>
<dbReference type="PANTHER" id="PTHR45875:SF1">
    <property type="entry name" value="METHYLTRANSFERASE N6AMT1"/>
    <property type="match status" value="1"/>
</dbReference>
<comment type="subcellular location">
    <subcellularLocation>
        <location evidence="1">Nucleus</location>
    </subcellularLocation>
</comment>
<evidence type="ECO:0000256" key="7">
    <source>
        <dbReference type="ARBA" id="ARBA00048619"/>
    </source>
</evidence>
<keyword evidence="4" id="KW-0808">Transferase</keyword>
<dbReference type="STRING" id="139723.A0A182MRL3"/>
<evidence type="ECO:0000256" key="15">
    <source>
        <dbReference type="ARBA" id="ARBA00093624"/>
    </source>
</evidence>
<evidence type="ECO:0000256" key="8">
    <source>
        <dbReference type="ARBA" id="ARBA00050903"/>
    </source>
</evidence>
<proteinExistence type="inferred from homology"/>
<dbReference type="AlphaFoldDB" id="A0A182MRL3"/>
<dbReference type="GO" id="GO:0003676">
    <property type="term" value="F:nucleic acid binding"/>
    <property type="evidence" value="ECO:0007669"/>
    <property type="project" value="InterPro"/>
</dbReference>
<evidence type="ECO:0000256" key="12">
    <source>
        <dbReference type="ARBA" id="ARBA00076540"/>
    </source>
</evidence>
<evidence type="ECO:0000256" key="14">
    <source>
        <dbReference type="ARBA" id="ARBA00083337"/>
    </source>
</evidence>
<dbReference type="InterPro" id="IPR029063">
    <property type="entry name" value="SAM-dependent_MTases_sf"/>
</dbReference>
<protein>
    <recommendedName>
        <fullName evidence="15">Methyltransferase HEMK2</fullName>
    </recommendedName>
    <alternativeName>
        <fullName evidence="14">HemK methyltransferase family member 2</fullName>
    </alternativeName>
    <alternativeName>
        <fullName evidence="12">Lysine N-methyltransferase 9</fullName>
    </alternativeName>
    <alternativeName>
        <fullName evidence="11">Methylarsonite methyltransferase N6AMT1</fullName>
    </alternativeName>
    <alternativeName>
        <fullName evidence="16">Methyltransferase N6AMT1</fullName>
    </alternativeName>
    <alternativeName>
        <fullName evidence="13">Protein N(5)-glutamine methyltransferase</fullName>
    </alternativeName>
</protein>
<name>A0A182MRL3_9DIPT</name>
<dbReference type="Pfam" id="PF05175">
    <property type="entry name" value="MTS"/>
    <property type="match status" value="1"/>
</dbReference>
<dbReference type="NCBIfam" id="TIGR00537">
    <property type="entry name" value="hemK_rel_arch"/>
    <property type="match status" value="1"/>
</dbReference>
<evidence type="ECO:0000256" key="5">
    <source>
        <dbReference type="ARBA" id="ARBA00022691"/>
    </source>
</evidence>
<dbReference type="InterPro" id="IPR052190">
    <property type="entry name" value="Euk-Arch_PrmC-MTase"/>
</dbReference>
<dbReference type="EMBL" id="AXCM01007160">
    <property type="status" value="NOT_ANNOTATED_CDS"/>
    <property type="molecule type" value="Genomic_DNA"/>
</dbReference>
<dbReference type="InterPro" id="IPR002052">
    <property type="entry name" value="DNA_methylase_N6_adenine_CS"/>
</dbReference>
<evidence type="ECO:0000256" key="13">
    <source>
        <dbReference type="ARBA" id="ARBA00080992"/>
    </source>
</evidence>
<keyword evidence="3" id="KW-0489">Methyltransferase</keyword>
<dbReference type="EnsemblMetazoa" id="ACUA024585-RA">
    <property type="protein sequence ID" value="ACUA024585-PA"/>
    <property type="gene ID" value="ACUA024585"/>
</dbReference>
<evidence type="ECO:0000256" key="11">
    <source>
        <dbReference type="ARBA" id="ARBA00075330"/>
    </source>
</evidence>
<comment type="subunit">
    <text evidence="10">Heterodimer; heterodimerization with TRMT112 is required for S-adenosyl-L-methionine-binding.</text>
</comment>
<comment type="catalytic activity">
    <reaction evidence="8">
        <text>methylarsonous acid + S-adenosyl-L-methionine = dimethylarsinate + S-adenosyl-L-homocysteine + 2 H(+)</text>
        <dbReference type="Rhea" id="RHEA:11684"/>
        <dbReference type="ChEBI" id="CHEBI:15378"/>
        <dbReference type="ChEBI" id="CHEBI:16223"/>
        <dbReference type="ChEBI" id="CHEBI:17826"/>
        <dbReference type="ChEBI" id="CHEBI:57856"/>
        <dbReference type="ChEBI" id="CHEBI:59789"/>
    </reaction>
</comment>
<dbReference type="PROSITE" id="PS00092">
    <property type="entry name" value="N6_MTASE"/>
    <property type="match status" value="1"/>
</dbReference>
<keyword evidence="6" id="KW-0539">Nucleus</keyword>
<dbReference type="InterPro" id="IPR007848">
    <property type="entry name" value="Small_mtfrase_dom"/>
</dbReference>
<feature type="domain" description="Methyltransferase small" evidence="17">
    <location>
        <begin position="37"/>
        <end position="125"/>
    </location>
</feature>
<comment type="function">
    <text evidence="9">Methyltransferase that can methylate proteins and, to a lower extent, arsenic. Catalytic subunit of a heterodimer with TRMT112, which monomethylates 'Lys-12' of histone H4 (H4K12me1), a modification present at the promoters of numerous genes encoding cell cycle regulators. Catalytic subunit of a heterodimer with TRMT112, which catalyzes N5-methylation of Glu residue of proteins with a Gly-Gln-Xaa-Xaa-Xaa-Arg motif. Methylates ETF1 on 'Gln-185'; ETF1 needs to be complexed to ERF3 in its GTP-bound form to be efficiently methylated. May also play a role in the modulation of arsenic-induced toxicity by mediating the conversion of monomethylarsonous acid (3+) into the less toxic dimethylarsonic acid. It however only plays a limited role in arsenic metabolism compared with AS3MT.</text>
</comment>
<dbReference type="CDD" id="cd02440">
    <property type="entry name" value="AdoMet_MTases"/>
    <property type="match status" value="1"/>
</dbReference>
<evidence type="ECO:0000313" key="18">
    <source>
        <dbReference type="EnsemblMetazoa" id="ACUA024585-PA"/>
    </source>
</evidence>
<accession>A0A182MRL3</accession>
<dbReference type="FunFam" id="3.40.50.150:FF:000077">
    <property type="entry name" value="HemK methyltransferase family member 2"/>
    <property type="match status" value="1"/>
</dbReference>
<dbReference type="PANTHER" id="PTHR45875">
    <property type="entry name" value="METHYLTRANSFERASE N6AMT1"/>
    <property type="match status" value="1"/>
</dbReference>